<organism evidence="2">
    <name type="scientific">marine sediment metagenome</name>
    <dbReference type="NCBI Taxonomy" id="412755"/>
    <lineage>
        <taxon>unclassified sequences</taxon>
        <taxon>metagenomes</taxon>
        <taxon>ecological metagenomes</taxon>
    </lineage>
</organism>
<dbReference type="InterPro" id="IPR038377">
    <property type="entry name" value="Na/Glc_symporter_sf"/>
</dbReference>
<keyword evidence="1" id="KW-1133">Transmembrane helix</keyword>
<evidence type="ECO:0008006" key="3">
    <source>
        <dbReference type="Google" id="ProtNLM"/>
    </source>
</evidence>
<gene>
    <name evidence="2" type="ORF">LCGC14_1333530</name>
</gene>
<keyword evidence="1" id="KW-0812">Transmembrane</keyword>
<evidence type="ECO:0000256" key="1">
    <source>
        <dbReference type="SAM" id="Phobius"/>
    </source>
</evidence>
<dbReference type="EMBL" id="LAZR01008082">
    <property type="protein sequence ID" value="KKM81071.1"/>
    <property type="molecule type" value="Genomic_DNA"/>
</dbReference>
<keyword evidence="1" id="KW-0472">Membrane</keyword>
<dbReference type="AlphaFoldDB" id="A0A0F9L1U9"/>
<dbReference type="Gene3D" id="1.20.1730.10">
    <property type="entry name" value="Sodium/glucose cotransporter"/>
    <property type="match status" value="1"/>
</dbReference>
<feature type="transmembrane region" description="Helical" evidence="1">
    <location>
        <begin position="53"/>
        <end position="73"/>
    </location>
</feature>
<accession>A0A0F9L1U9</accession>
<protein>
    <recommendedName>
        <fullName evidence="3">Na+/solute symporter</fullName>
    </recommendedName>
</protein>
<sequence length="176" mass="19685">TGLIFILRWFWWRINAWSEITAMFASGILSILLKTTSLGTFLFDIDTGVFPNWAEYPFVVVVTSAIWLTATFITQPESTQVLRSFYKRIQPGGPGWSKVVNEAEADGEMIDKGEKWSVPQGITAMLLGCVLIYSIMFATGYWIYGRTTSAMVLSGIAIVAAILLIKAWNKMKTNIL</sequence>
<feature type="non-terminal residue" evidence="2">
    <location>
        <position position="1"/>
    </location>
</feature>
<feature type="transmembrane region" description="Helical" evidence="1">
    <location>
        <begin position="150"/>
        <end position="168"/>
    </location>
</feature>
<feature type="transmembrane region" description="Helical" evidence="1">
    <location>
        <begin position="12"/>
        <end position="33"/>
    </location>
</feature>
<reference evidence="2" key="1">
    <citation type="journal article" date="2015" name="Nature">
        <title>Complex archaea that bridge the gap between prokaryotes and eukaryotes.</title>
        <authorList>
            <person name="Spang A."/>
            <person name="Saw J.H."/>
            <person name="Jorgensen S.L."/>
            <person name="Zaremba-Niedzwiedzka K."/>
            <person name="Martijn J."/>
            <person name="Lind A.E."/>
            <person name="van Eijk R."/>
            <person name="Schleper C."/>
            <person name="Guy L."/>
            <person name="Ettema T.J."/>
        </authorList>
    </citation>
    <scope>NUCLEOTIDE SEQUENCE</scope>
</reference>
<name>A0A0F9L1U9_9ZZZZ</name>
<feature type="transmembrane region" description="Helical" evidence="1">
    <location>
        <begin position="122"/>
        <end position="144"/>
    </location>
</feature>
<comment type="caution">
    <text evidence="2">The sequence shown here is derived from an EMBL/GenBank/DDBJ whole genome shotgun (WGS) entry which is preliminary data.</text>
</comment>
<proteinExistence type="predicted"/>
<evidence type="ECO:0000313" key="2">
    <source>
        <dbReference type="EMBL" id="KKM81071.1"/>
    </source>
</evidence>